<evidence type="ECO:0000313" key="2">
    <source>
        <dbReference type="EMBL" id="CCX30587.1"/>
    </source>
</evidence>
<dbReference type="Proteomes" id="UP000018144">
    <property type="component" value="Unassembled WGS sequence"/>
</dbReference>
<name>U4LGC4_PYROM</name>
<sequence>MARSRNLPHSGIIRQKLPRESCRIMHGENWQIMITAASLYVFACCYCTPMAYIGRRSNRLLRYLDARWDQFFVLLSWG</sequence>
<protein>
    <submittedName>
        <fullName evidence="2">Uncharacterized protein</fullName>
    </submittedName>
</protein>
<evidence type="ECO:0000313" key="3">
    <source>
        <dbReference type="Proteomes" id="UP000018144"/>
    </source>
</evidence>
<keyword evidence="1" id="KW-1133">Transmembrane helix</keyword>
<gene>
    <name evidence="2" type="ORF">PCON_08786</name>
</gene>
<proteinExistence type="predicted"/>
<keyword evidence="1" id="KW-0472">Membrane</keyword>
<keyword evidence="1" id="KW-0812">Transmembrane</keyword>
<dbReference type="EMBL" id="HF935442">
    <property type="protein sequence ID" value="CCX30587.1"/>
    <property type="molecule type" value="Genomic_DNA"/>
</dbReference>
<accession>U4LGC4</accession>
<reference evidence="2 3" key="1">
    <citation type="journal article" date="2013" name="PLoS Genet.">
        <title>The genome and development-dependent transcriptomes of Pyronema confluens: a window into fungal evolution.</title>
        <authorList>
            <person name="Traeger S."/>
            <person name="Altegoer F."/>
            <person name="Freitag M."/>
            <person name="Gabaldon T."/>
            <person name="Kempken F."/>
            <person name="Kumar A."/>
            <person name="Marcet-Houben M."/>
            <person name="Poggeler S."/>
            <person name="Stajich J.E."/>
            <person name="Nowrousian M."/>
        </authorList>
    </citation>
    <scope>NUCLEOTIDE SEQUENCE [LARGE SCALE GENOMIC DNA]</scope>
    <source>
        <strain evidence="3">CBS 100304</strain>
        <tissue evidence="2">Vegetative mycelium</tissue>
    </source>
</reference>
<organism evidence="2 3">
    <name type="scientific">Pyronema omphalodes (strain CBS 100304)</name>
    <name type="common">Pyronema confluens</name>
    <dbReference type="NCBI Taxonomy" id="1076935"/>
    <lineage>
        <taxon>Eukaryota</taxon>
        <taxon>Fungi</taxon>
        <taxon>Dikarya</taxon>
        <taxon>Ascomycota</taxon>
        <taxon>Pezizomycotina</taxon>
        <taxon>Pezizomycetes</taxon>
        <taxon>Pezizales</taxon>
        <taxon>Pyronemataceae</taxon>
        <taxon>Pyronema</taxon>
    </lineage>
</organism>
<keyword evidence="3" id="KW-1185">Reference proteome</keyword>
<evidence type="ECO:0000256" key="1">
    <source>
        <dbReference type="SAM" id="Phobius"/>
    </source>
</evidence>
<feature type="transmembrane region" description="Helical" evidence="1">
    <location>
        <begin position="30"/>
        <end position="53"/>
    </location>
</feature>
<dbReference type="AlphaFoldDB" id="U4LGC4"/>